<evidence type="ECO:0000313" key="3">
    <source>
        <dbReference type="Proteomes" id="UP000198641"/>
    </source>
</evidence>
<keyword evidence="3" id="KW-1185">Reference proteome</keyword>
<dbReference type="RefSeq" id="WP_245696296.1">
    <property type="nucleotide sequence ID" value="NZ_FNCI01000001.1"/>
</dbReference>
<protein>
    <submittedName>
        <fullName evidence="2">Putative zinc-finger</fullName>
    </submittedName>
</protein>
<proteinExistence type="predicted"/>
<dbReference type="EMBL" id="FNCI01000001">
    <property type="protein sequence ID" value="SDF65914.1"/>
    <property type="molecule type" value="Genomic_DNA"/>
</dbReference>
<organism evidence="2 3">
    <name type="scientific">Onishia taeanensis</name>
    <dbReference type="NCBI Taxonomy" id="284577"/>
    <lineage>
        <taxon>Bacteria</taxon>
        <taxon>Pseudomonadati</taxon>
        <taxon>Pseudomonadota</taxon>
        <taxon>Gammaproteobacteria</taxon>
        <taxon>Oceanospirillales</taxon>
        <taxon>Halomonadaceae</taxon>
        <taxon>Onishia</taxon>
    </lineage>
</organism>
<keyword evidence="2" id="KW-0862">Zinc</keyword>
<dbReference type="Proteomes" id="UP000198641">
    <property type="component" value="Unassembled WGS sequence"/>
</dbReference>
<dbReference type="STRING" id="284577.SAMN05216571_10189"/>
<sequence>MIKMMLCREATRLMSKRLDAPLGLGERLSLRLHLGMCRPCRHCNAQFDVLHRVGHHFDAEPNADKSDNAPRS</sequence>
<accession>A0A1G7MVZ7</accession>
<keyword evidence="2" id="KW-0863">Zinc-finger</keyword>
<name>A0A1G7MVZ7_9GAMM</name>
<dbReference type="Pfam" id="PF13490">
    <property type="entry name" value="zf-HC2"/>
    <property type="match status" value="1"/>
</dbReference>
<dbReference type="InterPro" id="IPR027383">
    <property type="entry name" value="Znf_put"/>
</dbReference>
<evidence type="ECO:0000313" key="2">
    <source>
        <dbReference type="EMBL" id="SDF65914.1"/>
    </source>
</evidence>
<feature type="domain" description="Putative zinc-finger" evidence="1">
    <location>
        <begin position="7"/>
        <end position="41"/>
    </location>
</feature>
<evidence type="ECO:0000259" key="1">
    <source>
        <dbReference type="Pfam" id="PF13490"/>
    </source>
</evidence>
<keyword evidence="2" id="KW-0479">Metal-binding</keyword>
<dbReference type="AlphaFoldDB" id="A0A1G7MVZ7"/>
<gene>
    <name evidence="2" type="ORF">SAMN05216571_10189</name>
</gene>
<reference evidence="2 3" key="1">
    <citation type="submission" date="2016-10" db="EMBL/GenBank/DDBJ databases">
        <authorList>
            <person name="de Groot N.N."/>
        </authorList>
    </citation>
    <scope>NUCLEOTIDE SEQUENCE [LARGE SCALE GENOMIC DNA]</scope>
    <source>
        <strain evidence="2 3">BH539</strain>
    </source>
</reference>
<dbReference type="GO" id="GO:0008270">
    <property type="term" value="F:zinc ion binding"/>
    <property type="evidence" value="ECO:0007669"/>
    <property type="project" value="UniProtKB-KW"/>
</dbReference>